<gene>
    <name evidence="4" type="ORF">M0R45_028307</name>
</gene>
<name>A0AAW1W4A8_RUBAR</name>
<comment type="similarity">
    <text evidence="1 3">Belongs to the nucleosome assembly protein (NAP) family.</text>
</comment>
<comment type="caution">
    <text evidence="4">The sequence shown here is derived from an EMBL/GenBank/DDBJ whole genome shotgun (WGS) entry which is preliminary data.</text>
</comment>
<evidence type="ECO:0000256" key="2">
    <source>
        <dbReference type="ARBA" id="ARBA00023186"/>
    </source>
</evidence>
<evidence type="ECO:0000256" key="3">
    <source>
        <dbReference type="RuleBase" id="RU003876"/>
    </source>
</evidence>
<proteinExistence type="inferred from homology"/>
<organism evidence="4 5">
    <name type="scientific">Rubus argutus</name>
    <name type="common">Southern blackberry</name>
    <dbReference type="NCBI Taxonomy" id="59490"/>
    <lineage>
        <taxon>Eukaryota</taxon>
        <taxon>Viridiplantae</taxon>
        <taxon>Streptophyta</taxon>
        <taxon>Embryophyta</taxon>
        <taxon>Tracheophyta</taxon>
        <taxon>Spermatophyta</taxon>
        <taxon>Magnoliopsida</taxon>
        <taxon>eudicotyledons</taxon>
        <taxon>Gunneridae</taxon>
        <taxon>Pentapetalae</taxon>
        <taxon>rosids</taxon>
        <taxon>fabids</taxon>
        <taxon>Rosales</taxon>
        <taxon>Rosaceae</taxon>
        <taxon>Rosoideae</taxon>
        <taxon>Rosoideae incertae sedis</taxon>
        <taxon>Rubus</taxon>
    </lineage>
</organism>
<dbReference type="EMBL" id="JBEDUW010000006">
    <property type="protein sequence ID" value="KAK9919726.1"/>
    <property type="molecule type" value="Genomic_DNA"/>
</dbReference>
<protein>
    <submittedName>
        <fullName evidence="4">Uncharacterized protein</fullName>
    </submittedName>
</protein>
<dbReference type="PANTHER" id="PTHR11875">
    <property type="entry name" value="TESTIS-SPECIFIC Y-ENCODED PROTEIN"/>
    <property type="match status" value="1"/>
</dbReference>
<dbReference type="GO" id="GO:0006334">
    <property type="term" value="P:nucleosome assembly"/>
    <property type="evidence" value="ECO:0007669"/>
    <property type="project" value="InterPro"/>
</dbReference>
<dbReference type="GO" id="GO:0005634">
    <property type="term" value="C:nucleus"/>
    <property type="evidence" value="ECO:0007669"/>
    <property type="project" value="InterPro"/>
</dbReference>
<evidence type="ECO:0000313" key="4">
    <source>
        <dbReference type="EMBL" id="KAK9919726.1"/>
    </source>
</evidence>
<dbReference type="InterPro" id="IPR037231">
    <property type="entry name" value="NAP-like_sf"/>
</dbReference>
<dbReference type="GO" id="GO:0000724">
    <property type="term" value="P:double-strand break repair via homologous recombination"/>
    <property type="evidence" value="ECO:0007669"/>
    <property type="project" value="UniProtKB-ARBA"/>
</dbReference>
<dbReference type="Gene3D" id="3.30.1120.90">
    <property type="entry name" value="Nucleosome assembly protein"/>
    <property type="match status" value="2"/>
</dbReference>
<dbReference type="Proteomes" id="UP001457282">
    <property type="component" value="Unassembled WGS sequence"/>
</dbReference>
<sequence length="451" mass="53462">MHILLLQRKHKTTEINYHTVRAELKEQCKGFFKNIKGEAKAEYWLFKMKHVKVLARKITQLDEGAFQYLKDIHCTKTPSGFKLEFFFDSNPYFKDSVLTKTIHTTRGKKRKVTKTTGMEIEWYPGKSLTETENGDSFFNFFKSPIADTAEEVQRLMEQDYCIGSTIRDKIINNKDLEKYSLQEMRFFSPVRYILYKHRMLRLKYSETREILEAQYLKLCKPFYEKRYEIVNGLTKVEVKDEAAMDQGDKATKEKGVPNFWLTAMKNHKLLAPEITERDEEALKYLKDIKWSGTYGGSFSLEFVFQQPNPYFENDVLIKSYHGPQMERTTGCAIKWHHGKDLRHKVVEGMSKNSKRMMTKICESFFNFFYPRQLSLDDLPNLYPDIYTGYSYEDLVEEIKIKRNYDYYIGQIIRDRIIPHAISWFTREALEEGGEFEDLQDDDSDDEDVEYC</sequence>
<dbReference type="GO" id="GO:0042393">
    <property type="term" value="F:histone binding"/>
    <property type="evidence" value="ECO:0007669"/>
    <property type="project" value="UniProtKB-ARBA"/>
</dbReference>
<reference evidence="4 5" key="1">
    <citation type="journal article" date="2023" name="G3 (Bethesda)">
        <title>A chromosome-length genome assembly and annotation of blackberry (Rubus argutus, cv. 'Hillquist').</title>
        <authorList>
            <person name="Bruna T."/>
            <person name="Aryal R."/>
            <person name="Dudchenko O."/>
            <person name="Sargent D.J."/>
            <person name="Mead D."/>
            <person name="Buti M."/>
            <person name="Cavallini A."/>
            <person name="Hytonen T."/>
            <person name="Andres J."/>
            <person name="Pham M."/>
            <person name="Weisz D."/>
            <person name="Mascagni F."/>
            <person name="Usai G."/>
            <person name="Natali L."/>
            <person name="Bassil N."/>
            <person name="Fernandez G.E."/>
            <person name="Lomsadze A."/>
            <person name="Armour M."/>
            <person name="Olukolu B."/>
            <person name="Poorten T."/>
            <person name="Britton C."/>
            <person name="Davik J."/>
            <person name="Ashrafi H."/>
            <person name="Aiden E.L."/>
            <person name="Borodovsky M."/>
            <person name="Worthington M."/>
        </authorList>
    </citation>
    <scope>NUCLEOTIDE SEQUENCE [LARGE SCALE GENOMIC DNA]</scope>
    <source>
        <strain evidence="4">PI 553951</strain>
    </source>
</reference>
<keyword evidence="5" id="KW-1185">Reference proteome</keyword>
<dbReference type="Gene3D" id="1.20.5.1500">
    <property type="match status" value="1"/>
</dbReference>
<evidence type="ECO:0000313" key="5">
    <source>
        <dbReference type="Proteomes" id="UP001457282"/>
    </source>
</evidence>
<dbReference type="AlphaFoldDB" id="A0AAW1W4A8"/>
<keyword evidence="2" id="KW-0143">Chaperone</keyword>
<evidence type="ECO:0000256" key="1">
    <source>
        <dbReference type="ARBA" id="ARBA00009947"/>
    </source>
</evidence>
<dbReference type="InterPro" id="IPR002164">
    <property type="entry name" value="NAP_family"/>
</dbReference>
<dbReference type="Pfam" id="PF00956">
    <property type="entry name" value="NAP"/>
    <property type="match status" value="2"/>
</dbReference>
<accession>A0AAW1W4A8</accession>
<dbReference type="SUPFAM" id="SSF143113">
    <property type="entry name" value="NAP-like"/>
    <property type="match status" value="2"/>
</dbReference>